<dbReference type="PROSITE" id="PS51101">
    <property type="entry name" value="PTS_EIIB_TYPE_4"/>
    <property type="match status" value="1"/>
</dbReference>
<feature type="domain" description="PTS EIIB type-4" evidence="8">
    <location>
        <begin position="6"/>
        <end position="167"/>
    </location>
</feature>
<keyword evidence="3" id="KW-0963">Cytoplasm</keyword>
<dbReference type="SUPFAM" id="SSF52728">
    <property type="entry name" value="PTS IIb component"/>
    <property type="match status" value="1"/>
</dbReference>
<evidence type="ECO:0000256" key="2">
    <source>
        <dbReference type="ARBA" id="ARBA00022448"/>
    </source>
</evidence>
<evidence type="ECO:0000256" key="6">
    <source>
        <dbReference type="ARBA" id="ARBA00022683"/>
    </source>
</evidence>
<proteinExistence type="predicted"/>
<reference evidence="9 10" key="1">
    <citation type="submission" date="2018-08" db="EMBL/GenBank/DDBJ databases">
        <title>A genome reference for cultivated species of the human gut microbiota.</title>
        <authorList>
            <person name="Zou Y."/>
            <person name="Xue W."/>
            <person name="Luo G."/>
        </authorList>
    </citation>
    <scope>NUCLEOTIDE SEQUENCE [LARGE SCALE GENOMIC DNA]</scope>
    <source>
        <strain evidence="9 10">AF24-29</strain>
    </source>
</reference>
<keyword evidence="2" id="KW-0813">Transport</keyword>
<evidence type="ECO:0000256" key="7">
    <source>
        <dbReference type="ARBA" id="ARBA00022777"/>
    </source>
</evidence>
<dbReference type="RefSeq" id="WP_117895583.1">
    <property type="nucleotide sequence ID" value="NZ_CABJCV010000017.1"/>
</dbReference>
<dbReference type="GO" id="GO:0009401">
    <property type="term" value="P:phosphoenolpyruvate-dependent sugar phosphotransferase system"/>
    <property type="evidence" value="ECO:0007669"/>
    <property type="project" value="UniProtKB-KW"/>
</dbReference>
<evidence type="ECO:0000313" key="10">
    <source>
        <dbReference type="Proteomes" id="UP000284178"/>
    </source>
</evidence>
<evidence type="ECO:0000256" key="1">
    <source>
        <dbReference type="ARBA" id="ARBA00004496"/>
    </source>
</evidence>
<dbReference type="Proteomes" id="UP000284178">
    <property type="component" value="Unassembled WGS sequence"/>
</dbReference>
<accession>A0A412FUR6</accession>
<keyword evidence="6" id="KW-0598">Phosphotransferase system</keyword>
<keyword evidence="4" id="KW-0762">Sugar transport</keyword>
<keyword evidence="7" id="KW-0418">Kinase</keyword>
<dbReference type="GeneID" id="83016306"/>
<name>A0A412FUR6_9FIRM</name>
<dbReference type="AlphaFoldDB" id="A0A412FUR6"/>
<evidence type="ECO:0000256" key="3">
    <source>
        <dbReference type="ARBA" id="ARBA00022490"/>
    </source>
</evidence>
<protein>
    <submittedName>
        <fullName evidence="9">PTS mannose/fructose/sorbose transporter subunit IIB</fullName>
    </submittedName>
</protein>
<dbReference type="Gene3D" id="3.40.35.10">
    <property type="entry name" value="Phosphotransferase system, sorbose subfamily IIB component"/>
    <property type="match status" value="1"/>
</dbReference>
<gene>
    <name evidence="9" type="ORF">DWY25_12970</name>
</gene>
<organism evidence="9 10">
    <name type="scientific">Holdemania filiformis</name>
    <dbReference type="NCBI Taxonomy" id="61171"/>
    <lineage>
        <taxon>Bacteria</taxon>
        <taxon>Bacillati</taxon>
        <taxon>Bacillota</taxon>
        <taxon>Erysipelotrichia</taxon>
        <taxon>Erysipelotrichales</taxon>
        <taxon>Erysipelotrichaceae</taxon>
        <taxon>Holdemania</taxon>
    </lineage>
</organism>
<dbReference type="GO" id="GO:0008982">
    <property type="term" value="F:protein-N(PI)-phosphohistidine-sugar phosphotransferase activity"/>
    <property type="evidence" value="ECO:0007669"/>
    <property type="project" value="InterPro"/>
</dbReference>
<dbReference type="EMBL" id="QRUP01000017">
    <property type="protein sequence ID" value="RGR71917.1"/>
    <property type="molecule type" value="Genomic_DNA"/>
</dbReference>
<dbReference type="InterPro" id="IPR004720">
    <property type="entry name" value="PTS_IIB_sorbose-sp"/>
</dbReference>
<dbReference type="GO" id="GO:0016301">
    <property type="term" value="F:kinase activity"/>
    <property type="evidence" value="ECO:0007669"/>
    <property type="project" value="UniProtKB-KW"/>
</dbReference>
<evidence type="ECO:0000313" key="9">
    <source>
        <dbReference type="EMBL" id="RGR71917.1"/>
    </source>
</evidence>
<evidence type="ECO:0000259" key="8">
    <source>
        <dbReference type="PROSITE" id="PS51101"/>
    </source>
</evidence>
<dbReference type="Pfam" id="PF03830">
    <property type="entry name" value="PTSIIB_sorb"/>
    <property type="match status" value="1"/>
</dbReference>
<keyword evidence="5" id="KW-0808">Transferase</keyword>
<dbReference type="InterPro" id="IPR036667">
    <property type="entry name" value="PTS_IIB_sorbose-sp_sf"/>
</dbReference>
<evidence type="ECO:0000256" key="4">
    <source>
        <dbReference type="ARBA" id="ARBA00022597"/>
    </source>
</evidence>
<comment type="subcellular location">
    <subcellularLocation>
        <location evidence="1">Cytoplasm</location>
    </subcellularLocation>
</comment>
<keyword evidence="10" id="KW-1185">Reference proteome</keyword>
<comment type="caution">
    <text evidence="9">The sequence shown here is derived from an EMBL/GenBank/DDBJ whole genome shotgun (WGS) entry which is preliminary data.</text>
</comment>
<dbReference type="GO" id="GO:0005737">
    <property type="term" value="C:cytoplasm"/>
    <property type="evidence" value="ECO:0007669"/>
    <property type="project" value="UniProtKB-SubCell"/>
</dbReference>
<sequence>MNEYLQSSGIVDVRVDDRMVHGIVATMWIPENHCTRIMVVNEDASNNQVIRSTLKMSVPAGVSLSVLAPEKAAGNIKNGNYADQRVFIVGREIQDVYALYKAGVQFARVNLGNVTQNTGETLILDKTARVNAEEQAMLREMRDAGIQITCQFRTDDPVKVCKDVLDS</sequence>
<evidence type="ECO:0000256" key="5">
    <source>
        <dbReference type="ARBA" id="ARBA00022679"/>
    </source>
</evidence>